<proteinExistence type="predicted"/>
<comment type="caution">
    <text evidence="1">The sequence shown here is derived from an EMBL/GenBank/DDBJ whole genome shotgun (WGS) entry which is preliminary data.</text>
</comment>
<gene>
    <name evidence="1" type="ORF">UV76_C0002G0099</name>
</gene>
<name>A0A0G1DTH8_9BACT</name>
<organism evidence="1 2">
    <name type="scientific">Candidatus Nomurabacteria bacterium GW2011_GWA2_43_15</name>
    <dbReference type="NCBI Taxonomy" id="1618738"/>
    <lineage>
        <taxon>Bacteria</taxon>
        <taxon>Candidatus Nomuraibacteriota</taxon>
    </lineage>
</organism>
<dbReference type="Proteomes" id="UP000034646">
    <property type="component" value="Unassembled WGS sequence"/>
</dbReference>
<accession>A0A0G1DTH8</accession>
<dbReference type="EMBL" id="LCFS01000002">
    <property type="protein sequence ID" value="KKT01186.1"/>
    <property type="molecule type" value="Genomic_DNA"/>
</dbReference>
<dbReference type="STRING" id="1618738.UV76_C0002G0099"/>
<evidence type="ECO:0000313" key="2">
    <source>
        <dbReference type="Proteomes" id="UP000034646"/>
    </source>
</evidence>
<reference evidence="1 2" key="1">
    <citation type="journal article" date="2015" name="Nature">
        <title>rRNA introns, odd ribosomes, and small enigmatic genomes across a large radiation of phyla.</title>
        <authorList>
            <person name="Brown C.T."/>
            <person name="Hug L.A."/>
            <person name="Thomas B.C."/>
            <person name="Sharon I."/>
            <person name="Castelle C.J."/>
            <person name="Singh A."/>
            <person name="Wilkins M.J."/>
            <person name="Williams K.H."/>
            <person name="Banfield J.F."/>
        </authorList>
    </citation>
    <scope>NUCLEOTIDE SEQUENCE [LARGE SCALE GENOMIC DNA]</scope>
</reference>
<protein>
    <submittedName>
        <fullName evidence="1">Uncharacterized protein</fullName>
    </submittedName>
</protein>
<dbReference type="AlphaFoldDB" id="A0A0G1DTH8"/>
<evidence type="ECO:0000313" key="1">
    <source>
        <dbReference type="EMBL" id="KKT01186.1"/>
    </source>
</evidence>
<sequence length="419" mass="47640">MLIFLSCLVLFYYRRPLVYFHFHQKFSNFFAWESYPETNIAKGNILIANGKFFKSLTLISINGTNSTETLIDNLTGEYDSFQAAVIAENKVFYVKQENSNIQLMSYDLNSKDSKVVDTFIATNLFTNPYSNPVDNYKLFQVFYDKVKNEIILYHQGEIRFYGISNQTLARNIKLWDLVKSGESRNPDNFKLNPNSQELLVGDRDHGIDPIFVNIIEGSLVALFPDLYFVKDKYSLGSSCKYEESAYINTGNNTLPIKCDLSNNYKCSIVCPKAETFSNLNKKGYGNLLRDNKLAMLTDDEFVIKNEILYWTYGCSGGGFVGDPLIVLLEPGGCIEYRLVSLQKINSSATTNLYAKGITDKSKNWYIGDIISSANKKYIAYADSALEGFRDTYILSLSGKEKPKLLIKNAYPLYFEVGEQ</sequence>